<gene>
    <name evidence="1" type="ORF">SDC9_168507</name>
</gene>
<organism evidence="1">
    <name type="scientific">bioreactor metagenome</name>
    <dbReference type="NCBI Taxonomy" id="1076179"/>
    <lineage>
        <taxon>unclassified sequences</taxon>
        <taxon>metagenomes</taxon>
        <taxon>ecological metagenomes</taxon>
    </lineage>
</organism>
<evidence type="ECO:0000313" key="1">
    <source>
        <dbReference type="EMBL" id="MPN21128.1"/>
    </source>
</evidence>
<dbReference type="AlphaFoldDB" id="A0A645G2Q0"/>
<proteinExistence type="predicted"/>
<comment type="caution">
    <text evidence="1">The sequence shown here is derived from an EMBL/GenBank/DDBJ whole genome shotgun (WGS) entry which is preliminary data.</text>
</comment>
<sequence length="115" mass="12111">MTRSGLTLLTTPSIISLVSIPVMPNTPGDKAQTDLTPSFICSGKNSVMCLVTIIFSITLGPKASGVIFQFPKPTTKITELSLSLTRLISSLANALLTSSIKSISFSFSLGTSKVM</sequence>
<reference evidence="1" key="1">
    <citation type="submission" date="2019-08" db="EMBL/GenBank/DDBJ databases">
        <authorList>
            <person name="Kucharzyk K."/>
            <person name="Murdoch R.W."/>
            <person name="Higgins S."/>
            <person name="Loffler F."/>
        </authorList>
    </citation>
    <scope>NUCLEOTIDE SEQUENCE</scope>
</reference>
<name>A0A645G2Q0_9ZZZZ</name>
<accession>A0A645G2Q0</accession>
<protein>
    <submittedName>
        <fullName evidence="1">Uncharacterized protein</fullName>
    </submittedName>
</protein>
<dbReference type="EMBL" id="VSSQ01069031">
    <property type="protein sequence ID" value="MPN21128.1"/>
    <property type="molecule type" value="Genomic_DNA"/>
</dbReference>